<dbReference type="SMART" id="SM00487">
    <property type="entry name" value="DEXDc"/>
    <property type="match status" value="1"/>
</dbReference>
<dbReference type="EMBL" id="WNBW01000013">
    <property type="protein sequence ID" value="MTU04904.1"/>
    <property type="molecule type" value="Genomic_DNA"/>
</dbReference>
<feature type="domain" description="Helicase C-terminal" evidence="3">
    <location>
        <begin position="326"/>
        <end position="476"/>
    </location>
</feature>
<gene>
    <name evidence="4" type="ORF">GMD11_10660</name>
    <name evidence="5" type="ORF">GMD18_10965</name>
</gene>
<feature type="domain" description="Helicase ATP-binding" evidence="2">
    <location>
        <begin position="40"/>
        <end position="190"/>
    </location>
</feature>
<dbReference type="Proteomes" id="UP000443070">
    <property type="component" value="Unassembled WGS sequence"/>
</dbReference>
<name>A0A7X2XHA0_9FIRM</name>
<dbReference type="InterPro" id="IPR014001">
    <property type="entry name" value="Helicase_ATP-bd"/>
</dbReference>
<evidence type="ECO:0000313" key="4">
    <source>
        <dbReference type="EMBL" id="MTT76715.1"/>
    </source>
</evidence>
<dbReference type="Pfam" id="PF00176">
    <property type="entry name" value="SNF2-rel_dom"/>
    <property type="match status" value="1"/>
</dbReference>
<dbReference type="GO" id="GO:0005524">
    <property type="term" value="F:ATP binding"/>
    <property type="evidence" value="ECO:0007669"/>
    <property type="project" value="InterPro"/>
</dbReference>
<dbReference type="PROSITE" id="PS51192">
    <property type="entry name" value="HELICASE_ATP_BIND_1"/>
    <property type="match status" value="1"/>
</dbReference>
<evidence type="ECO:0000259" key="2">
    <source>
        <dbReference type="PROSITE" id="PS51192"/>
    </source>
</evidence>
<evidence type="ECO:0000313" key="5">
    <source>
        <dbReference type="EMBL" id="MTU04904.1"/>
    </source>
</evidence>
<dbReference type="GO" id="GO:0016787">
    <property type="term" value="F:hydrolase activity"/>
    <property type="evidence" value="ECO:0007669"/>
    <property type="project" value="UniProtKB-KW"/>
</dbReference>
<dbReference type="OrthoDB" id="9760715at2"/>
<dbReference type="InterPro" id="IPR001650">
    <property type="entry name" value="Helicase_C-like"/>
</dbReference>
<dbReference type="PANTHER" id="PTHR10799">
    <property type="entry name" value="SNF2/RAD54 HELICASE FAMILY"/>
    <property type="match status" value="1"/>
</dbReference>
<dbReference type="InterPro" id="IPR027417">
    <property type="entry name" value="P-loop_NTPase"/>
</dbReference>
<protein>
    <recommendedName>
        <fullName evidence="8">DEAD/DEAH box helicase</fullName>
    </recommendedName>
</protein>
<dbReference type="CDD" id="cd18793">
    <property type="entry name" value="SF2_C_SNF"/>
    <property type="match status" value="1"/>
</dbReference>
<organism evidence="4 7">
    <name type="scientific">Phascolarctobacterium faecium</name>
    <dbReference type="NCBI Taxonomy" id="33025"/>
    <lineage>
        <taxon>Bacteria</taxon>
        <taxon>Bacillati</taxon>
        <taxon>Bacillota</taxon>
        <taxon>Negativicutes</taxon>
        <taxon>Acidaminococcales</taxon>
        <taxon>Acidaminococcaceae</taxon>
        <taxon>Phascolarctobacterium</taxon>
    </lineage>
</organism>
<dbReference type="Proteomes" id="UP000484547">
    <property type="component" value="Unassembled WGS sequence"/>
</dbReference>
<dbReference type="PROSITE" id="PS51194">
    <property type="entry name" value="HELICASE_CTER"/>
    <property type="match status" value="1"/>
</dbReference>
<dbReference type="Gene3D" id="3.40.50.300">
    <property type="entry name" value="P-loop containing nucleotide triphosphate hydrolases"/>
    <property type="match status" value="1"/>
</dbReference>
<dbReference type="Pfam" id="PF00271">
    <property type="entry name" value="Helicase_C"/>
    <property type="match status" value="1"/>
</dbReference>
<evidence type="ECO:0008006" key="8">
    <source>
        <dbReference type="Google" id="ProtNLM"/>
    </source>
</evidence>
<accession>A0A7X2XHA0</accession>
<sequence length="480" mass="55721">MGDCVVLVDRNINLRNRFCSRTADIAGVTMELYDHQKTALAYLRSYNSFMLFMEQGTGKTIPTLTRLNELIQSKAVKTALVICPKSVMGSWDRDIQMFDTESQTRLKTHVEVINYDKVWRYDRNKFNQYDRQYDVIVIDEAHSIKNRTSKRAAFILKLAVTAKYRYALTGTPISNGQLENFWSLICFLDPYSVGSRVYSNIFRIVDGGKGSYYEFLEKYALLDQFHKPYRYRNVTALQEIVDDYSYRVTKNECLDLPDKLPDEIIELELPDKKLYKEIAKHSASLDIEFVADNPLVKLSKLRQIASGFLIDDSGSKIDLKCEKISALDEFLDGFDKKLVIFAEFTRSIDNIVALLKKRKLKTIVLDGRQKDKSIWRKFQSDESIRVIVCQYVSGCQGIDLFAADTILYYEPTLRSNILEQSRDRIHRNGQTQKCSYIHFITKGTVEKDIYRSLAGFSDFNEKLFTQYISEYQRAQRGIKK</sequence>
<dbReference type="SUPFAM" id="SSF52540">
    <property type="entry name" value="P-loop containing nucleoside triphosphate hydrolases"/>
    <property type="match status" value="2"/>
</dbReference>
<keyword evidence="6" id="KW-1185">Reference proteome</keyword>
<evidence type="ECO:0000259" key="3">
    <source>
        <dbReference type="PROSITE" id="PS51194"/>
    </source>
</evidence>
<dbReference type="Gene3D" id="3.40.50.10810">
    <property type="entry name" value="Tandem AAA-ATPase domain"/>
    <property type="match status" value="2"/>
</dbReference>
<dbReference type="InterPro" id="IPR038718">
    <property type="entry name" value="SNF2-like_sf"/>
</dbReference>
<dbReference type="EMBL" id="WNBM01000010">
    <property type="protein sequence ID" value="MTT76715.1"/>
    <property type="molecule type" value="Genomic_DNA"/>
</dbReference>
<evidence type="ECO:0000313" key="6">
    <source>
        <dbReference type="Proteomes" id="UP000443070"/>
    </source>
</evidence>
<comment type="caution">
    <text evidence="4">The sequence shown here is derived from an EMBL/GenBank/DDBJ whole genome shotgun (WGS) entry which is preliminary data.</text>
</comment>
<proteinExistence type="predicted"/>
<dbReference type="AlphaFoldDB" id="A0A7X2XHA0"/>
<dbReference type="InterPro" id="IPR049730">
    <property type="entry name" value="SNF2/RAD54-like_C"/>
</dbReference>
<evidence type="ECO:0000256" key="1">
    <source>
        <dbReference type="ARBA" id="ARBA00022801"/>
    </source>
</evidence>
<keyword evidence="1" id="KW-0378">Hydrolase</keyword>
<reference evidence="6 7" key="1">
    <citation type="journal article" date="2019" name="Nat. Med.">
        <title>A library of human gut bacterial isolates paired with longitudinal multiomics data enables mechanistic microbiome research.</title>
        <authorList>
            <person name="Poyet M."/>
            <person name="Groussin M."/>
            <person name="Gibbons S.M."/>
            <person name="Avila-Pacheco J."/>
            <person name="Jiang X."/>
            <person name="Kearney S.M."/>
            <person name="Perrotta A.R."/>
            <person name="Berdy B."/>
            <person name="Zhao S."/>
            <person name="Lieberman T.D."/>
            <person name="Swanson P.K."/>
            <person name="Smith M."/>
            <person name="Roesemann S."/>
            <person name="Alexander J.E."/>
            <person name="Rich S.A."/>
            <person name="Livny J."/>
            <person name="Vlamakis H."/>
            <person name="Clish C."/>
            <person name="Bullock K."/>
            <person name="Deik A."/>
            <person name="Scott J."/>
            <person name="Pierce K.A."/>
            <person name="Xavier R.J."/>
            <person name="Alm E.J."/>
        </authorList>
    </citation>
    <scope>NUCLEOTIDE SEQUENCE [LARGE SCALE GENOMIC DNA]</scope>
    <source>
        <strain evidence="4 7">BIOML-A13</strain>
        <strain evidence="5 6">BIOML-A3</strain>
    </source>
</reference>
<dbReference type="InterPro" id="IPR000330">
    <property type="entry name" value="SNF2_N"/>
</dbReference>
<evidence type="ECO:0000313" key="7">
    <source>
        <dbReference type="Proteomes" id="UP000484547"/>
    </source>
</evidence>